<proteinExistence type="inferred from homology"/>
<dbReference type="GO" id="GO:0009003">
    <property type="term" value="F:signal peptidase activity"/>
    <property type="evidence" value="ECO:0007669"/>
    <property type="project" value="UniProtKB-EC"/>
</dbReference>
<dbReference type="SUPFAM" id="SSF51306">
    <property type="entry name" value="LexA/Signal peptidase"/>
    <property type="match status" value="1"/>
</dbReference>
<evidence type="ECO:0000256" key="1">
    <source>
        <dbReference type="ARBA" id="ARBA00000677"/>
    </source>
</evidence>
<dbReference type="NCBIfam" id="TIGR02227">
    <property type="entry name" value="sigpep_I_bact"/>
    <property type="match status" value="1"/>
</dbReference>
<dbReference type="PRINTS" id="PR00727">
    <property type="entry name" value="LEADERPTASE"/>
</dbReference>
<dbReference type="EC" id="3.4.21.89" evidence="4 7"/>
<evidence type="ECO:0000256" key="2">
    <source>
        <dbReference type="ARBA" id="ARBA00004401"/>
    </source>
</evidence>
<evidence type="ECO:0000313" key="10">
    <source>
        <dbReference type="EMBL" id="ACZ30856.1"/>
    </source>
</evidence>
<dbReference type="STRING" id="446471.Xcel_1836"/>
<dbReference type="AlphaFoldDB" id="D1BT14"/>
<evidence type="ECO:0000313" key="11">
    <source>
        <dbReference type="Proteomes" id="UP000002255"/>
    </source>
</evidence>
<dbReference type="GO" id="GO:0005886">
    <property type="term" value="C:plasma membrane"/>
    <property type="evidence" value="ECO:0007669"/>
    <property type="project" value="UniProtKB-SubCell"/>
</dbReference>
<dbReference type="KEGG" id="xce:Xcel_1836"/>
<dbReference type="GO" id="GO:0006465">
    <property type="term" value="P:signal peptide processing"/>
    <property type="evidence" value="ECO:0007669"/>
    <property type="project" value="InterPro"/>
</dbReference>
<evidence type="ECO:0000256" key="3">
    <source>
        <dbReference type="ARBA" id="ARBA00009370"/>
    </source>
</evidence>
<keyword evidence="7" id="KW-0645">Protease</keyword>
<dbReference type="PANTHER" id="PTHR43390">
    <property type="entry name" value="SIGNAL PEPTIDASE I"/>
    <property type="match status" value="1"/>
</dbReference>
<dbReference type="Gene3D" id="2.10.109.10">
    <property type="entry name" value="Umud Fragment, subunit A"/>
    <property type="match status" value="1"/>
</dbReference>
<dbReference type="CDD" id="cd06530">
    <property type="entry name" value="S26_SPase_I"/>
    <property type="match status" value="1"/>
</dbReference>
<dbReference type="Pfam" id="PF10502">
    <property type="entry name" value="Peptidase_S26"/>
    <property type="match status" value="1"/>
</dbReference>
<evidence type="ECO:0000256" key="4">
    <source>
        <dbReference type="ARBA" id="ARBA00013208"/>
    </source>
</evidence>
<feature type="active site" evidence="6">
    <location>
        <position position="19"/>
    </location>
</feature>
<dbReference type="RefSeq" id="WP_012878598.1">
    <property type="nucleotide sequence ID" value="NC_013530.1"/>
</dbReference>
<name>D1BT14_XYLCX</name>
<evidence type="ECO:0000256" key="5">
    <source>
        <dbReference type="ARBA" id="ARBA00022801"/>
    </source>
</evidence>
<keyword evidence="5 7" id="KW-0378">Hydrolase</keyword>
<feature type="region of interest" description="Disordered" evidence="8">
    <location>
        <begin position="140"/>
        <end position="159"/>
    </location>
</feature>
<dbReference type="InterPro" id="IPR019533">
    <property type="entry name" value="Peptidase_S26"/>
</dbReference>
<sequence>MTVGDEATVLWLTRVEGRSMEPTLHPGLLVPTRALGPRAALRRGDVVVAEPRGLGRRVVKRVVGLPGERLTFDGGRVAVDGAALDEPYATASTYRGELLVPAGAFVLLGDNRDASEDARSWPSPFVARAEIVGRLLGRRRRRAAPPSDVSAVGGAARPR</sequence>
<comment type="similarity">
    <text evidence="3 7">Belongs to the peptidase S26 family.</text>
</comment>
<reference evidence="11" key="1">
    <citation type="submission" date="2009-11" db="EMBL/GenBank/DDBJ databases">
        <title>The complete chromosome of Xylanimonas cellulosilytica DSM 15894.</title>
        <authorList>
            <consortium name="US DOE Joint Genome Institute (JGI-PGF)"/>
            <person name="Lucas S."/>
            <person name="Copeland A."/>
            <person name="Lapidus A."/>
            <person name="Glavina del Rio T."/>
            <person name="Dalin E."/>
            <person name="Tice H."/>
            <person name="Bruce D."/>
            <person name="Goodwin L."/>
            <person name="Pitluck S."/>
            <person name="Kyrpides N."/>
            <person name="Mavromatis K."/>
            <person name="Ivanova N."/>
            <person name="Mikhailova N."/>
            <person name="Foster B."/>
            <person name="Clum A."/>
            <person name="Brettin T."/>
            <person name="Detter J.C."/>
            <person name="Han C."/>
            <person name="Larimer F."/>
            <person name="Land M."/>
            <person name="Hauser L."/>
            <person name="Markowitz V."/>
            <person name="Cheng J.F."/>
            <person name="Hugenholtz P."/>
            <person name="Woyke T."/>
            <person name="Wu D."/>
            <person name="Gehrich-Schroeter G."/>
            <person name="Schneider S."/>
            <person name="Pukall S.R."/>
            <person name="Klenk H.P."/>
            <person name="Eisen J.A."/>
        </authorList>
    </citation>
    <scope>NUCLEOTIDE SEQUENCE [LARGE SCALE GENOMIC DNA]</scope>
    <source>
        <strain evidence="11">DSM 15894 / CECT 5975 / LMG 20990 / XIL07</strain>
    </source>
</reference>
<dbReference type="Proteomes" id="UP000002255">
    <property type="component" value="Chromosome"/>
</dbReference>
<evidence type="ECO:0000256" key="7">
    <source>
        <dbReference type="RuleBase" id="RU362042"/>
    </source>
</evidence>
<dbReference type="MEROPS" id="S26.026"/>
<accession>D1BT14</accession>
<gene>
    <name evidence="10" type="ordered locus">Xcel_1836</name>
</gene>
<dbReference type="PROSITE" id="PS00760">
    <property type="entry name" value="SPASE_I_2"/>
    <property type="match status" value="1"/>
</dbReference>
<dbReference type="GO" id="GO:0004252">
    <property type="term" value="F:serine-type endopeptidase activity"/>
    <property type="evidence" value="ECO:0007669"/>
    <property type="project" value="InterPro"/>
</dbReference>
<keyword evidence="11" id="KW-1185">Reference proteome</keyword>
<dbReference type="InterPro" id="IPR036286">
    <property type="entry name" value="LexA/Signal_pep-like_sf"/>
</dbReference>
<dbReference type="PANTHER" id="PTHR43390:SF1">
    <property type="entry name" value="CHLOROPLAST PROCESSING PEPTIDASE"/>
    <property type="match status" value="1"/>
</dbReference>
<organism evidence="10 11">
    <name type="scientific">Xylanimonas cellulosilytica (strain DSM 15894 / JCM 12276 / CECT 5975 / KCTC 9989 / LMG 20990 / NBRC 107835 / XIL07)</name>
    <dbReference type="NCBI Taxonomy" id="446471"/>
    <lineage>
        <taxon>Bacteria</taxon>
        <taxon>Bacillati</taxon>
        <taxon>Actinomycetota</taxon>
        <taxon>Actinomycetes</taxon>
        <taxon>Micrococcales</taxon>
        <taxon>Promicromonosporaceae</taxon>
        <taxon>Xylanimonas</taxon>
    </lineage>
</organism>
<evidence type="ECO:0000256" key="6">
    <source>
        <dbReference type="PIRSR" id="PIRSR600223-1"/>
    </source>
</evidence>
<dbReference type="EMBL" id="CP001821">
    <property type="protein sequence ID" value="ACZ30856.1"/>
    <property type="molecule type" value="Genomic_DNA"/>
</dbReference>
<dbReference type="InterPro" id="IPR019757">
    <property type="entry name" value="Pept_S26A_signal_pept_1_Lys-AS"/>
</dbReference>
<dbReference type="OrthoDB" id="9815782at2"/>
<protein>
    <recommendedName>
        <fullName evidence="4 7">Signal peptidase I</fullName>
        <ecNumber evidence="4 7">3.4.21.89</ecNumber>
    </recommendedName>
</protein>
<comment type="catalytic activity">
    <reaction evidence="1 7">
        <text>Cleavage of hydrophobic, N-terminal signal or leader sequences from secreted and periplasmic proteins.</text>
        <dbReference type="EC" id="3.4.21.89"/>
    </reaction>
</comment>
<dbReference type="eggNOG" id="COG0681">
    <property type="taxonomic scope" value="Bacteria"/>
</dbReference>
<comment type="subcellular location">
    <subcellularLocation>
        <location evidence="2">Cell membrane</location>
        <topology evidence="2">Single-pass type II membrane protein</topology>
    </subcellularLocation>
    <subcellularLocation>
        <location evidence="7">Membrane</location>
        <topology evidence="7">Single-pass type II membrane protein</topology>
    </subcellularLocation>
</comment>
<reference evidence="10 11" key="2">
    <citation type="journal article" date="2010" name="Stand. Genomic Sci.">
        <title>Complete genome sequence of Xylanimonas cellulosilytica type strain (XIL07).</title>
        <authorList>
            <person name="Foster B."/>
            <person name="Pukall R."/>
            <person name="Abt B."/>
            <person name="Nolan M."/>
            <person name="Glavina Del Rio T."/>
            <person name="Chen F."/>
            <person name="Lucas S."/>
            <person name="Tice H."/>
            <person name="Pitluck S."/>
            <person name="Cheng J.-F."/>
            <person name="Chertkov O."/>
            <person name="Brettin T."/>
            <person name="Han C."/>
            <person name="Detter J.C."/>
            <person name="Bruce D."/>
            <person name="Goodwin L."/>
            <person name="Ivanova N."/>
            <person name="Mavromatis K."/>
            <person name="Pati A."/>
            <person name="Mikhailova N."/>
            <person name="Chen A."/>
            <person name="Palaniappan K."/>
            <person name="Land M."/>
            <person name="Hauser L."/>
            <person name="Chang Y.-J."/>
            <person name="Jeffries C.D."/>
            <person name="Chain P."/>
            <person name="Rohde M."/>
            <person name="Goeker M."/>
            <person name="Bristow J."/>
            <person name="Eisen J.A."/>
            <person name="Markowitz V."/>
            <person name="Hugenholtz P."/>
            <person name="Kyrpides N.C."/>
            <person name="Klenk H.-P."/>
            <person name="Lapidus A."/>
        </authorList>
    </citation>
    <scope>NUCLEOTIDE SEQUENCE [LARGE SCALE GENOMIC DNA]</scope>
    <source>
        <strain evidence="11">DSM 15894 / CECT 5975 / LMG 20990 / XIL07</strain>
    </source>
</reference>
<evidence type="ECO:0000259" key="9">
    <source>
        <dbReference type="Pfam" id="PF10502"/>
    </source>
</evidence>
<evidence type="ECO:0000256" key="8">
    <source>
        <dbReference type="SAM" id="MobiDB-lite"/>
    </source>
</evidence>
<feature type="active site" evidence="6">
    <location>
        <position position="60"/>
    </location>
</feature>
<dbReference type="InterPro" id="IPR000223">
    <property type="entry name" value="Pept_S26A_signal_pept_1"/>
</dbReference>
<feature type="domain" description="Peptidase S26" evidence="9">
    <location>
        <begin position="13"/>
        <end position="135"/>
    </location>
</feature>
<dbReference type="HOGENOM" id="CLU_1745708_0_0_11"/>